<dbReference type="InterPro" id="IPR019734">
    <property type="entry name" value="TPR_rpt"/>
</dbReference>
<name>A0AAV2ZVE5_PYXAD</name>
<feature type="region of interest" description="Disordered" evidence="4">
    <location>
        <begin position="173"/>
        <end position="231"/>
    </location>
</feature>
<evidence type="ECO:0000256" key="3">
    <source>
        <dbReference type="ARBA" id="ARBA00023602"/>
    </source>
</evidence>
<comment type="similarity">
    <text evidence="3">Belongs to the TTC4 family.</text>
</comment>
<accession>A0AAV2ZVE5</accession>
<dbReference type="SMART" id="SM00028">
    <property type="entry name" value="TPR"/>
    <property type="match status" value="2"/>
</dbReference>
<evidence type="ECO:0000256" key="4">
    <source>
        <dbReference type="SAM" id="MobiDB-lite"/>
    </source>
</evidence>
<dbReference type="Pfam" id="PF18972">
    <property type="entry name" value="Wheel"/>
    <property type="match status" value="1"/>
</dbReference>
<dbReference type="Gene3D" id="1.25.40.10">
    <property type="entry name" value="Tetratricopeptide repeat domain"/>
    <property type="match status" value="1"/>
</dbReference>
<dbReference type="InterPro" id="IPR044059">
    <property type="entry name" value="Csn1/TTC4_wheel"/>
</dbReference>
<dbReference type="SUPFAM" id="SSF48452">
    <property type="entry name" value="TPR-like"/>
    <property type="match status" value="1"/>
</dbReference>
<dbReference type="GO" id="GO:0005829">
    <property type="term" value="C:cytosol"/>
    <property type="evidence" value="ECO:0007669"/>
    <property type="project" value="TreeGrafter"/>
</dbReference>
<comment type="caution">
    <text evidence="6">The sequence shown here is derived from an EMBL/GenBank/DDBJ whole genome shotgun (WGS) entry which is preliminary data.</text>
</comment>
<dbReference type="GO" id="GO:0030544">
    <property type="term" value="F:Hsp70 protein binding"/>
    <property type="evidence" value="ECO:0007669"/>
    <property type="project" value="TreeGrafter"/>
</dbReference>
<protein>
    <recommendedName>
        <fullName evidence="5">Cns1/TTC4 wheel domain-containing protein</fullName>
    </recommendedName>
</protein>
<dbReference type="PANTHER" id="PTHR46035:SF1">
    <property type="entry name" value="TETRATRICOPEPTIDE REPEAT PROTEIN 4"/>
    <property type="match status" value="1"/>
</dbReference>
<keyword evidence="1" id="KW-0677">Repeat</keyword>
<keyword evidence="7" id="KW-1185">Reference proteome</keyword>
<reference evidence="6" key="1">
    <citation type="thesis" date="2020" institute="ProQuest LLC" country="789 East Eisenhower Parkway, Ann Arbor, MI, USA">
        <title>Comparative Genomics and Chromosome Evolution.</title>
        <authorList>
            <person name="Mudd A.B."/>
        </authorList>
    </citation>
    <scope>NUCLEOTIDE SEQUENCE</scope>
    <source>
        <strain evidence="6">1538</strain>
        <tissue evidence="6">Blood</tissue>
    </source>
</reference>
<feature type="compositionally biased region" description="Basic and acidic residues" evidence="4">
    <location>
        <begin position="173"/>
        <end position="192"/>
    </location>
</feature>
<gene>
    <name evidence="6" type="ORF">GDO54_016269</name>
</gene>
<keyword evidence="2" id="KW-0802">TPR repeat</keyword>
<sequence>MDPKQEEEDEVMDQFMDKFRTHKYKGAFNEERWEEEFNKIPMFMKKAPDDDTEKTPELACLQSILTDDPEELARFCKDEGNDYFKEKKYKKAIEAYTEGIKKNCKDQELNAVLYTNRAAAQFHIGNYRSSLNDAIAARKQKPDHLKAIIRGLRISPIEKKLLEIRAKADKLQRAADRDARKTKQAEKKKQTEKNSLLNAIQSRGIRLQEQRSDDDEETPYDNIASSENATGAQVVLDENGRLSWPVLFFYPEHSQTDFISAFHEDSRFCDHLTAMFSEDLPPWDTERKYLAHNLEVYFEDEDSECFYQIDPERTLLETMQHSSRGNSSADFFLIMSQNWTTEI</sequence>
<dbReference type="GO" id="GO:0006457">
    <property type="term" value="P:protein folding"/>
    <property type="evidence" value="ECO:0007669"/>
    <property type="project" value="TreeGrafter"/>
</dbReference>
<dbReference type="Proteomes" id="UP001181693">
    <property type="component" value="Unassembled WGS sequence"/>
</dbReference>
<evidence type="ECO:0000313" key="6">
    <source>
        <dbReference type="EMBL" id="DBA17967.1"/>
    </source>
</evidence>
<evidence type="ECO:0000259" key="5">
    <source>
        <dbReference type="Pfam" id="PF18972"/>
    </source>
</evidence>
<evidence type="ECO:0000256" key="2">
    <source>
        <dbReference type="ARBA" id="ARBA00022803"/>
    </source>
</evidence>
<evidence type="ECO:0000313" key="7">
    <source>
        <dbReference type="Proteomes" id="UP001181693"/>
    </source>
</evidence>
<feature type="domain" description="Cns1/TTC4 wheel" evidence="5">
    <location>
        <begin position="237"/>
        <end position="304"/>
    </location>
</feature>
<dbReference type="CDD" id="cd21380">
    <property type="entry name" value="CTWD_Cns1"/>
    <property type="match status" value="1"/>
</dbReference>
<evidence type="ECO:0000256" key="1">
    <source>
        <dbReference type="ARBA" id="ARBA00022737"/>
    </source>
</evidence>
<dbReference type="InterPro" id="IPR011990">
    <property type="entry name" value="TPR-like_helical_dom_sf"/>
</dbReference>
<dbReference type="PANTHER" id="PTHR46035">
    <property type="entry name" value="TETRATRICOPEPTIDE REPEAT PROTEIN 4"/>
    <property type="match status" value="1"/>
</dbReference>
<dbReference type="EMBL" id="DYDO01000009">
    <property type="protein sequence ID" value="DBA17967.1"/>
    <property type="molecule type" value="Genomic_DNA"/>
</dbReference>
<dbReference type="GO" id="GO:0005634">
    <property type="term" value="C:nucleus"/>
    <property type="evidence" value="ECO:0007669"/>
    <property type="project" value="TreeGrafter"/>
</dbReference>
<dbReference type="GO" id="GO:0051879">
    <property type="term" value="F:Hsp90 protein binding"/>
    <property type="evidence" value="ECO:0007669"/>
    <property type="project" value="InterPro"/>
</dbReference>
<organism evidence="6 7">
    <name type="scientific">Pyxicephalus adspersus</name>
    <name type="common">African bullfrog</name>
    <dbReference type="NCBI Taxonomy" id="30357"/>
    <lineage>
        <taxon>Eukaryota</taxon>
        <taxon>Metazoa</taxon>
        <taxon>Chordata</taxon>
        <taxon>Craniata</taxon>
        <taxon>Vertebrata</taxon>
        <taxon>Euteleostomi</taxon>
        <taxon>Amphibia</taxon>
        <taxon>Batrachia</taxon>
        <taxon>Anura</taxon>
        <taxon>Neobatrachia</taxon>
        <taxon>Ranoidea</taxon>
        <taxon>Pyxicephalidae</taxon>
        <taxon>Pyxicephalinae</taxon>
        <taxon>Pyxicephalus</taxon>
    </lineage>
</organism>
<proteinExistence type="inferred from homology"/>
<dbReference type="AlphaFoldDB" id="A0AAV2ZVE5"/>